<dbReference type="SUPFAM" id="SSF48403">
    <property type="entry name" value="Ankyrin repeat"/>
    <property type="match status" value="1"/>
</dbReference>
<gene>
    <name evidence="4" type="ORF">ACFSQJ_19480</name>
</gene>
<organism evidence="4 5">
    <name type="scientific">Croceitalea marina</name>
    <dbReference type="NCBI Taxonomy" id="1775166"/>
    <lineage>
        <taxon>Bacteria</taxon>
        <taxon>Pseudomonadati</taxon>
        <taxon>Bacteroidota</taxon>
        <taxon>Flavobacteriia</taxon>
        <taxon>Flavobacteriales</taxon>
        <taxon>Flavobacteriaceae</taxon>
        <taxon>Croceitalea</taxon>
    </lineage>
</organism>
<dbReference type="PROSITE" id="PS50297">
    <property type="entry name" value="ANK_REP_REGION"/>
    <property type="match status" value="2"/>
</dbReference>
<dbReference type="PANTHER" id="PTHR24171">
    <property type="entry name" value="ANKYRIN REPEAT DOMAIN-CONTAINING PROTEIN 39-RELATED"/>
    <property type="match status" value="1"/>
</dbReference>
<dbReference type="RefSeq" id="WP_377768591.1">
    <property type="nucleotide sequence ID" value="NZ_JBHULB010000083.1"/>
</dbReference>
<dbReference type="Proteomes" id="UP001597526">
    <property type="component" value="Unassembled WGS sequence"/>
</dbReference>
<evidence type="ECO:0000256" key="3">
    <source>
        <dbReference type="PROSITE-ProRule" id="PRU00023"/>
    </source>
</evidence>
<dbReference type="SMART" id="SM00248">
    <property type="entry name" value="ANK"/>
    <property type="match status" value="4"/>
</dbReference>
<keyword evidence="1" id="KW-0677">Repeat</keyword>
<reference evidence="5" key="1">
    <citation type="journal article" date="2019" name="Int. J. Syst. Evol. Microbiol.">
        <title>The Global Catalogue of Microorganisms (GCM) 10K type strain sequencing project: providing services to taxonomists for standard genome sequencing and annotation.</title>
        <authorList>
            <consortium name="The Broad Institute Genomics Platform"/>
            <consortium name="The Broad Institute Genome Sequencing Center for Infectious Disease"/>
            <person name="Wu L."/>
            <person name="Ma J."/>
        </authorList>
    </citation>
    <scope>NUCLEOTIDE SEQUENCE [LARGE SCALE GENOMIC DNA]</scope>
    <source>
        <strain evidence="5">KCTC 52368</strain>
    </source>
</reference>
<feature type="repeat" description="ANK" evidence="3">
    <location>
        <begin position="386"/>
        <end position="418"/>
    </location>
</feature>
<keyword evidence="2 3" id="KW-0040">ANK repeat</keyword>
<proteinExistence type="predicted"/>
<keyword evidence="5" id="KW-1185">Reference proteome</keyword>
<name>A0ABW5N0C5_9FLAO</name>
<protein>
    <submittedName>
        <fullName evidence="4">Ankyrin repeat domain-containing protein</fullName>
    </submittedName>
</protein>
<dbReference type="Gene3D" id="1.25.40.20">
    <property type="entry name" value="Ankyrin repeat-containing domain"/>
    <property type="match status" value="1"/>
</dbReference>
<evidence type="ECO:0000313" key="4">
    <source>
        <dbReference type="EMBL" id="MFD2589115.1"/>
    </source>
</evidence>
<evidence type="ECO:0000313" key="5">
    <source>
        <dbReference type="Proteomes" id="UP001597526"/>
    </source>
</evidence>
<dbReference type="EMBL" id="JBHULB010000083">
    <property type="protein sequence ID" value="MFD2589115.1"/>
    <property type="molecule type" value="Genomic_DNA"/>
</dbReference>
<evidence type="ECO:0000256" key="1">
    <source>
        <dbReference type="ARBA" id="ARBA00022737"/>
    </source>
</evidence>
<feature type="repeat" description="ANK" evidence="3">
    <location>
        <begin position="317"/>
        <end position="349"/>
    </location>
</feature>
<comment type="caution">
    <text evidence="4">The sequence shown here is derived from an EMBL/GenBank/DDBJ whole genome shotgun (WGS) entry which is preliminary data.</text>
</comment>
<dbReference type="InterPro" id="IPR036770">
    <property type="entry name" value="Ankyrin_rpt-contain_sf"/>
</dbReference>
<evidence type="ECO:0000256" key="2">
    <source>
        <dbReference type="ARBA" id="ARBA00023043"/>
    </source>
</evidence>
<dbReference type="PROSITE" id="PS50088">
    <property type="entry name" value="ANK_REPEAT"/>
    <property type="match status" value="2"/>
</dbReference>
<sequence length="475" mass="53425">MFWKRKPKLPITLEDQLWVEESLTFLKESLGEAFLLNISTVTPTRDFFGVDFDGTEADALFVFERCLDVMNISNEKVLLEFYSEENRYLDDGTLLSTSADILGRSSGAAGTFQKKGGKAIIRIEKGQLKHPESLIATISHELAHEKLLGEHRILENDEYLTDLTAIAFGFGIFIANAKFQFRSGQGDGFGWQMQSQGYLPEQISAYAMASLSLKKKEAVKGYKDYLDKSVQKYFERSLAYLKSNQHDKDVSVFWPVTKKEEAEKSIQPVAITQEKTNYSQKELKDINREIWQASYAGNIDTIEDYLRKGVSPNFVTIGGSPLAIAVAKENKELIDCLLRYGADINFVESDNAMSLVPLMAACENENIAMMKYLIGLGAQVDRISGNRKSILQVAVETGSKELTQFLLDEGANIEIKSGSIMNFKRTPICAAVMQNNVEMVSFLAKNGAKTKPIRKLPRHEIHPKMVKFLKARKYL</sequence>
<dbReference type="Pfam" id="PF12796">
    <property type="entry name" value="Ank_2"/>
    <property type="match status" value="1"/>
</dbReference>
<dbReference type="InterPro" id="IPR002110">
    <property type="entry name" value="Ankyrin_rpt"/>
</dbReference>
<accession>A0ABW5N0C5</accession>